<dbReference type="Proteomes" id="UP000257109">
    <property type="component" value="Unassembled WGS sequence"/>
</dbReference>
<dbReference type="EMBL" id="QJKJ01002178">
    <property type="protein sequence ID" value="RDY03918.1"/>
    <property type="molecule type" value="Genomic_DNA"/>
</dbReference>
<dbReference type="AlphaFoldDB" id="A0A371HMA4"/>
<proteinExistence type="predicted"/>
<evidence type="ECO:0000313" key="6">
    <source>
        <dbReference type="EMBL" id="RDY03918.1"/>
    </source>
</evidence>
<name>A0A371HMA4_MUCPR</name>
<evidence type="ECO:0000256" key="4">
    <source>
        <dbReference type="ARBA" id="ARBA00022989"/>
    </source>
</evidence>
<evidence type="ECO:0000256" key="2">
    <source>
        <dbReference type="ARBA" id="ARBA00022448"/>
    </source>
</evidence>
<comment type="caution">
    <text evidence="6">The sequence shown here is derived from an EMBL/GenBank/DDBJ whole genome shotgun (WGS) entry which is preliminary data.</text>
</comment>
<keyword evidence="7" id="KW-1185">Reference proteome</keyword>
<accession>A0A371HMA4</accession>
<comment type="subcellular location">
    <subcellularLocation>
        <location evidence="1">Membrane</location>
        <topology evidence="1">Multi-pass membrane protein</topology>
    </subcellularLocation>
</comment>
<dbReference type="GO" id="GO:0016020">
    <property type="term" value="C:membrane"/>
    <property type="evidence" value="ECO:0007669"/>
    <property type="project" value="UniProtKB-SubCell"/>
</dbReference>
<keyword evidence="2" id="KW-0813">Transport</keyword>
<keyword evidence="4" id="KW-1133">Transmembrane helix</keyword>
<keyword evidence="3" id="KW-0812">Transmembrane</keyword>
<organism evidence="6 7">
    <name type="scientific">Mucuna pruriens</name>
    <name type="common">Velvet bean</name>
    <name type="synonym">Dolichos pruriens</name>
    <dbReference type="NCBI Taxonomy" id="157652"/>
    <lineage>
        <taxon>Eukaryota</taxon>
        <taxon>Viridiplantae</taxon>
        <taxon>Streptophyta</taxon>
        <taxon>Embryophyta</taxon>
        <taxon>Tracheophyta</taxon>
        <taxon>Spermatophyta</taxon>
        <taxon>Magnoliopsida</taxon>
        <taxon>eudicotyledons</taxon>
        <taxon>Gunneridae</taxon>
        <taxon>Pentapetalae</taxon>
        <taxon>rosids</taxon>
        <taxon>fabids</taxon>
        <taxon>Fabales</taxon>
        <taxon>Fabaceae</taxon>
        <taxon>Papilionoideae</taxon>
        <taxon>50 kb inversion clade</taxon>
        <taxon>NPAAA clade</taxon>
        <taxon>indigoferoid/millettioid clade</taxon>
        <taxon>Phaseoleae</taxon>
        <taxon>Mucuna</taxon>
    </lineage>
</organism>
<dbReference type="InterPro" id="IPR039309">
    <property type="entry name" value="BT1"/>
</dbReference>
<reference evidence="6" key="1">
    <citation type="submission" date="2018-05" db="EMBL/GenBank/DDBJ databases">
        <title>Draft genome of Mucuna pruriens seed.</title>
        <authorList>
            <person name="Nnadi N.E."/>
            <person name="Vos R."/>
            <person name="Hasami M.H."/>
            <person name="Devisetty U.K."/>
            <person name="Aguiy J.C."/>
        </authorList>
    </citation>
    <scope>NUCLEOTIDE SEQUENCE [LARGE SCALE GENOMIC DNA]</scope>
    <source>
        <strain evidence="6">JCA_2017</strain>
    </source>
</reference>
<gene>
    <name evidence="6" type="ORF">CR513_12429</name>
</gene>
<sequence>MVLELGSSVRFNNDDDDYFLGSHIDVEENDALTTETNLEVASSSKVASKKHKYRINNIKLFRSLCWGSSAFGGIVSSYFNGSLLDAYGVRT</sequence>
<keyword evidence="5" id="KW-0472">Membrane</keyword>
<dbReference type="Pfam" id="PF03092">
    <property type="entry name" value="BT1"/>
    <property type="match status" value="1"/>
</dbReference>
<evidence type="ECO:0000256" key="5">
    <source>
        <dbReference type="ARBA" id="ARBA00023136"/>
    </source>
</evidence>
<evidence type="ECO:0000256" key="3">
    <source>
        <dbReference type="ARBA" id="ARBA00022692"/>
    </source>
</evidence>
<protein>
    <submittedName>
        <fullName evidence="6">Folate-biopterin transporter 1, chloroplastic</fullName>
    </submittedName>
</protein>
<evidence type="ECO:0000313" key="7">
    <source>
        <dbReference type="Proteomes" id="UP000257109"/>
    </source>
</evidence>
<evidence type="ECO:0000256" key="1">
    <source>
        <dbReference type="ARBA" id="ARBA00004141"/>
    </source>
</evidence>
<feature type="non-terminal residue" evidence="6">
    <location>
        <position position="1"/>
    </location>
</feature>
<dbReference type="STRING" id="157652.A0A371HMA4"/>